<dbReference type="VEuPathDB" id="FungiDB:MFRU_002g00220"/>
<dbReference type="GO" id="GO:0005524">
    <property type="term" value="F:ATP binding"/>
    <property type="evidence" value="ECO:0007669"/>
    <property type="project" value="InterPro"/>
</dbReference>
<dbReference type="GO" id="GO:0005778">
    <property type="term" value="C:peroxisomal membrane"/>
    <property type="evidence" value="ECO:0007669"/>
    <property type="project" value="TreeGrafter"/>
</dbReference>
<evidence type="ECO:0000256" key="2">
    <source>
        <dbReference type="ARBA" id="ARBA00022692"/>
    </source>
</evidence>
<keyword evidence="3" id="KW-1133">Transmembrane helix</keyword>
<sequence>MEKAFSWGIIKWCGIGGFASYTNAMIKFLQSKVSIAFRTRLTRYIHDLYLNDNLNYYKLSNLDGGVGQGADQFITQDLYPLLCICCESIFVIGQTLCRPLCLQLPTVPISWAFGIDWLGGKLLFDSLNSTKAFTTIWKIEGC</sequence>
<evidence type="ECO:0000256" key="1">
    <source>
        <dbReference type="ARBA" id="ARBA00022448"/>
    </source>
</evidence>
<accession>A0A5M9K685</accession>
<dbReference type="GO" id="GO:0140359">
    <property type="term" value="F:ABC-type transporter activity"/>
    <property type="evidence" value="ECO:0007669"/>
    <property type="project" value="InterPro"/>
</dbReference>
<dbReference type="InterPro" id="IPR011527">
    <property type="entry name" value="ABC1_TM_dom"/>
</dbReference>
<proteinExistence type="predicted"/>
<dbReference type="GO" id="GO:0042760">
    <property type="term" value="P:very long-chain fatty acid catabolic process"/>
    <property type="evidence" value="ECO:0007669"/>
    <property type="project" value="TreeGrafter"/>
</dbReference>
<dbReference type="InterPro" id="IPR050835">
    <property type="entry name" value="ABC_transporter_sub-D"/>
</dbReference>
<evidence type="ECO:0000313" key="7">
    <source>
        <dbReference type="Proteomes" id="UP000322873"/>
    </source>
</evidence>
<organism evidence="6 7">
    <name type="scientific">Monilinia fructicola</name>
    <name type="common">Brown rot fungus</name>
    <name type="synonym">Ciboria fructicola</name>
    <dbReference type="NCBI Taxonomy" id="38448"/>
    <lineage>
        <taxon>Eukaryota</taxon>
        <taxon>Fungi</taxon>
        <taxon>Dikarya</taxon>
        <taxon>Ascomycota</taxon>
        <taxon>Pezizomycotina</taxon>
        <taxon>Leotiomycetes</taxon>
        <taxon>Helotiales</taxon>
        <taxon>Sclerotiniaceae</taxon>
        <taxon>Monilinia</taxon>
    </lineage>
</organism>
<protein>
    <recommendedName>
        <fullName evidence="5">ABC transmembrane type-1 domain-containing protein</fullName>
    </recommendedName>
</protein>
<feature type="domain" description="ABC transmembrane type-1" evidence="5">
    <location>
        <begin position="3"/>
        <end position="79"/>
    </location>
</feature>
<reference evidence="6 7" key="1">
    <citation type="submission" date="2019-06" db="EMBL/GenBank/DDBJ databases">
        <title>Genome Sequence of the Brown Rot Fungal Pathogen Monilinia fructicola.</title>
        <authorList>
            <person name="De Miccolis Angelini R.M."/>
            <person name="Landi L."/>
            <person name="Abate D."/>
            <person name="Pollastro S."/>
            <person name="Romanazzi G."/>
            <person name="Faretra F."/>
        </authorList>
    </citation>
    <scope>NUCLEOTIDE SEQUENCE [LARGE SCALE GENOMIC DNA]</scope>
    <source>
        <strain evidence="6 7">Mfrc123</strain>
    </source>
</reference>
<keyword evidence="1" id="KW-0813">Transport</keyword>
<dbReference type="Proteomes" id="UP000322873">
    <property type="component" value="Unassembled WGS sequence"/>
</dbReference>
<keyword evidence="2" id="KW-0812">Transmembrane</keyword>
<name>A0A5M9K685_MONFR</name>
<dbReference type="PANTHER" id="PTHR11384:SF67">
    <property type="entry name" value="ATP-BINDING CASSETTE SUB-FAMILY D MEMBER 1"/>
    <property type="match status" value="1"/>
</dbReference>
<dbReference type="EMBL" id="VICG01000002">
    <property type="protein sequence ID" value="KAA8575542.1"/>
    <property type="molecule type" value="Genomic_DNA"/>
</dbReference>
<evidence type="ECO:0000313" key="6">
    <source>
        <dbReference type="EMBL" id="KAA8575542.1"/>
    </source>
</evidence>
<gene>
    <name evidence="6" type="ORF">EYC84_004685</name>
</gene>
<evidence type="ECO:0000256" key="4">
    <source>
        <dbReference type="ARBA" id="ARBA00023136"/>
    </source>
</evidence>
<comment type="caution">
    <text evidence="6">The sequence shown here is derived from an EMBL/GenBank/DDBJ whole genome shotgun (WGS) entry which is preliminary data.</text>
</comment>
<keyword evidence="4" id="KW-0472">Membrane</keyword>
<dbReference type="GO" id="GO:0005324">
    <property type="term" value="F:long-chain fatty acid transmembrane transporter activity"/>
    <property type="evidence" value="ECO:0007669"/>
    <property type="project" value="TreeGrafter"/>
</dbReference>
<evidence type="ECO:0000256" key="3">
    <source>
        <dbReference type="ARBA" id="ARBA00022989"/>
    </source>
</evidence>
<dbReference type="AlphaFoldDB" id="A0A5M9K685"/>
<dbReference type="GO" id="GO:0015910">
    <property type="term" value="P:long-chain fatty acid import into peroxisome"/>
    <property type="evidence" value="ECO:0007669"/>
    <property type="project" value="TreeGrafter"/>
</dbReference>
<dbReference type="Pfam" id="PF06472">
    <property type="entry name" value="ABC_membrane_2"/>
    <property type="match status" value="1"/>
</dbReference>
<dbReference type="GO" id="GO:0006635">
    <property type="term" value="P:fatty acid beta-oxidation"/>
    <property type="evidence" value="ECO:0007669"/>
    <property type="project" value="TreeGrafter"/>
</dbReference>
<dbReference type="PANTHER" id="PTHR11384">
    <property type="entry name" value="ATP-BINDING CASSETTE, SUB-FAMILY D MEMBER"/>
    <property type="match status" value="1"/>
</dbReference>
<dbReference type="GO" id="GO:0007031">
    <property type="term" value="P:peroxisome organization"/>
    <property type="evidence" value="ECO:0007669"/>
    <property type="project" value="TreeGrafter"/>
</dbReference>
<evidence type="ECO:0000259" key="5">
    <source>
        <dbReference type="Pfam" id="PF06472"/>
    </source>
</evidence>
<keyword evidence="7" id="KW-1185">Reference proteome</keyword>